<evidence type="ECO:0000256" key="1">
    <source>
        <dbReference type="SAM" id="Coils"/>
    </source>
</evidence>
<sequence length="480" mass="54653">MGKNSKKRKRDQKSNSRSDSSVMNNTCSTGDKGDNTVTRTTTQPSSPLSSLLNVVNGVLYGTPAKRQENLENDANFSNCPATSTPNTCIGRENSNLAAPVLHNTLDTSENMGGLHEKLDVIMKKLDRLEIMETNIQRIDRAVTDTNRRVDTIERTAADFKSSVDFVSCKVDEFDTKCGDLDTMKRDLYNQKIAIENLNRKLSETEKERNELREKVIDLQCRSMKYNLVFTGLGGESRTEDAEATIRDFIYYELNLNPENIKFGNVHRFGKFNGRHPRPIVARFLHQKEMKLVKDNAYRLKGSNMGINEQYPASIEDKRRELYPVMKNLKRNPNNKVRLVRDKLFVNGQLYQGGNESSGQRTTEYVRDRYTHPQQSGNSSGRDRDRGRTDGVRRGAYAGSVRDRHDTYQQAESAMNDDRYYECTEGGQNVRDRHDTHPKQVESARNTERNCDGNEGRHSAGGSRAQNQGVHSDDHEDTVFF</sequence>
<dbReference type="EMBL" id="VSWD01000005">
    <property type="protein sequence ID" value="KAK3101570.1"/>
    <property type="molecule type" value="Genomic_DNA"/>
</dbReference>
<feature type="compositionally biased region" description="Basic residues" evidence="2">
    <location>
        <begin position="1"/>
        <end position="11"/>
    </location>
</feature>
<feature type="coiled-coil region" evidence="1">
    <location>
        <begin position="180"/>
        <end position="221"/>
    </location>
</feature>
<dbReference type="Proteomes" id="UP001186944">
    <property type="component" value="Unassembled WGS sequence"/>
</dbReference>
<organism evidence="3 4">
    <name type="scientific">Pinctada imbricata</name>
    <name type="common">Atlantic pearl-oyster</name>
    <name type="synonym">Pinctada martensii</name>
    <dbReference type="NCBI Taxonomy" id="66713"/>
    <lineage>
        <taxon>Eukaryota</taxon>
        <taxon>Metazoa</taxon>
        <taxon>Spiralia</taxon>
        <taxon>Lophotrochozoa</taxon>
        <taxon>Mollusca</taxon>
        <taxon>Bivalvia</taxon>
        <taxon>Autobranchia</taxon>
        <taxon>Pteriomorphia</taxon>
        <taxon>Pterioida</taxon>
        <taxon>Pterioidea</taxon>
        <taxon>Pteriidae</taxon>
        <taxon>Pinctada</taxon>
    </lineage>
</organism>
<accession>A0AA88YKT6</accession>
<keyword evidence="4" id="KW-1185">Reference proteome</keyword>
<feature type="compositionally biased region" description="Polar residues" evidence="2">
    <location>
        <begin position="15"/>
        <end position="43"/>
    </location>
</feature>
<reference evidence="3" key="1">
    <citation type="submission" date="2019-08" db="EMBL/GenBank/DDBJ databases">
        <title>The improved chromosome-level genome for the pearl oyster Pinctada fucata martensii using PacBio sequencing and Hi-C.</title>
        <authorList>
            <person name="Zheng Z."/>
        </authorList>
    </citation>
    <scope>NUCLEOTIDE SEQUENCE</scope>
    <source>
        <strain evidence="3">ZZ-2019</strain>
        <tissue evidence="3">Adductor muscle</tissue>
    </source>
</reference>
<feature type="region of interest" description="Disordered" evidence="2">
    <location>
        <begin position="368"/>
        <end position="480"/>
    </location>
</feature>
<proteinExistence type="predicted"/>
<feature type="compositionally biased region" description="Basic and acidic residues" evidence="2">
    <location>
        <begin position="380"/>
        <end position="392"/>
    </location>
</feature>
<feature type="compositionally biased region" description="Basic and acidic residues" evidence="2">
    <location>
        <begin position="470"/>
        <end position="480"/>
    </location>
</feature>
<keyword evidence="1" id="KW-0175">Coiled coil</keyword>
<protein>
    <submittedName>
        <fullName evidence="3">Uncharacterized protein</fullName>
    </submittedName>
</protein>
<feature type="region of interest" description="Disordered" evidence="2">
    <location>
        <begin position="1"/>
        <end position="49"/>
    </location>
</feature>
<feature type="compositionally biased region" description="Basic and acidic residues" evidence="2">
    <location>
        <begin position="429"/>
        <end position="457"/>
    </location>
</feature>
<comment type="caution">
    <text evidence="3">The sequence shown here is derived from an EMBL/GenBank/DDBJ whole genome shotgun (WGS) entry which is preliminary data.</text>
</comment>
<dbReference type="SUPFAM" id="SSF57997">
    <property type="entry name" value="Tropomyosin"/>
    <property type="match status" value="1"/>
</dbReference>
<gene>
    <name evidence="3" type="ORF">FSP39_004543</name>
</gene>
<evidence type="ECO:0000256" key="2">
    <source>
        <dbReference type="SAM" id="MobiDB-lite"/>
    </source>
</evidence>
<evidence type="ECO:0000313" key="3">
    <source>
        <dbReference type="EMBL" id="KAK3101570.1"/>
    </source>
</evidence>
<dbReference type="AlphaFoldDB" id="A0AA88YKT6"/>
<evidence type="ECO:0000313" key="4">
    <source>
        <dbReference type="Proteomes" id="UP001186944"/>
    </source>
</evidence>
<name>A0AA88YKT6_PINIB</name>